<evidence type="ECO:0000256" key="4">
    <source>
        <dbReference type="ARBA" id="ARBA00022960"/>
    </source>
</evidence>
<dbReference type="InterPro" id="IPR036366">
    <property type="entry name" value="PGBDSf"/>
</dbReference>
<dbReference type="SUPFAM" id="SSF141523">
    <property type="entry name" value="L,D-transpeptidase catalytic domain-like"/>
    <property type="match status" value="1"/>
</dbReference>
<evidence type="ECO:0000256" key="8">
    <source>
        <dbReference type="SAM" id="SignalP"/>
    </source>
</evidence>
<keyword evidence="4 7" id="KW-0133">Cell shape</keyword>
<dbReference type="GO" id="GO:0016740">
    <property type="term" value="F:transferase activity"/>
    <property type="evidence" value="ECO:0007669"/>
    <property type="project" value="UniProtKB-KW"/>
</dbReference>
<accession>A0AAJ5VVD5</accession>
<dbReference type="InterPro" id="IPR038063">
    <property type="entry name" value="Transpep_catalytic_dom"/>
</dbReference>
<gene>
    <name evidence="10" type="ORF">P0Y65_00860</name>
</gene>
<dbReference type="PANTHER" id="PTHR41533">
    <property type="entry name" value="L,D-TRANSPEPTIDASE HI_1667-RELATED"/>
    <property type="match status" value="1"/>
</dbReference>
<evidence type="ECO:0000313" key="10">
    <source>
        <dbReference type="EMBL" id="WEK04840.1"/>
    </source>
</evidence>
<keyword evidence="6 7" id="KW-0961">Cell wall biogenesis/degradation</keyword>
<dbReference type="InterPro" id="IPR052905">
    <property type="entry name" value="LD-transpeptidase_YkuD-like"/>
</dbReference>
<dbReference type="InterPro" id="IPR002477">
    <property type="entry name" value="Peptidoglycan-bd-like"/>
</dbReference>
<dbReference type="SUPFAM" id="SSF47090">
    <property type="entry name" value="PGBD-like"/>
    <property type="match status" value="1"/>
</dbReference>
<feature type="active site" description="Proton donor/acceptor" evidence="7">
    <location>
        <position position="447"/>
    </location>
</feature>
<evidence type="ECO:0000256" key="7">
    <source>
        <dbReference type="PROSITE-ProRule" id="PRU01373"/>
    </source>
</evidence>
<evidence type="ECO:0000256" key="2">
    <source>
        <dbReference type="ARBA" id="ARBA00005992"/>
    </source>
</evidence>
<feature type="signal peptide" evidence="8">
    <location>
        <begin position="1"/>
        <end position="23"/>
    </location>
</feature>
<keyword evidence="3" id="KW-0808">Transferase</keyword>
<dbReference type="GO" id="GO:0009252">
    <property type="term" value="P:peptidoglycan biosynthetic process"/>
    <property type="evidence" value="ECO:0007669"/>
    <property type="project" value="UniProtKB-KW"/>
</dbReference>
<evidence type="ECO:0000256" key="3">
    <source>
        <dbReference type="ARBA" id="ARBA00022679"/>
    </source>
</evidence>
<dbReference type="Proteomes" id="UP001217476">
    <property type="component" value="Chromosome"/>
</dbReference>
<organism evidence="10 11">
    <name type="scientific">Candidatus Devosia phytovorans</name>
    <dbReference type="NCBI Taxonomy" id="3121372"/>
    <lineage>
        <taxon>Bacteria</taxon>
        <taxon>Pseudomonadati</taxon>
        <taxon>Pseudomonadota</taxon>
        <taxon>Alphaproteobacteria</taxon>
        <taxon>Hyphomicrobiales</taxon>
        <taxon>Devosiaceae</taxon>
        <taxon>Devosia</taxon>
    </lineage>
</organism>
<dbReference type="CDD" id="cd16913">
    <property type="entry name" value="YkuD_like"/>
    <property type="match status" value="1"/>
</dbReference>
<evidence type="ECO:0000256" key="6">
    <source>
        <dbReference type="ARBA" id="ARBA00023316"/>
    </source>
</evidence>
<dbReference type="InterPro" id="IPR036365">
    <property type="entry name" value="PGBD-like_sf"/>
</dbReference>
<dbReference type="Gene3D" id="1.10.101.10">
    <property type="entry name" value="PGBD-like superfamily/PGBD"/>
    <property type="match status" value="1"/>
</dbReference>
<protein>
    <submittedName>
        <fullName evidence="10">L,D-transpeptidase family protein</fullName>
    </submittedName>
</protein>
<dbReference type="InterPro" id="IPR005490">
    <property type="entry name" value="LD_TPept_cat_dom"/>
</dbReference>
<keyword evidence="8" id="KW-0732">Signal</keyword>
<sequence length="566" mass="61353">MNKIVVSLFAVIAGMGVSFSVSAQDVNALATAPVIIAPPQTPLAQTIKTGLSTAYNDTNKNSAAYAEAQKLYFFYGGRHFEPIWLSTDANGDVTFSEPAQKILKLFESAESEGLRPSDYLTPDLDPTGAKGDPAKLAQLETAFSGATLRYATHIYTGRIAPQSVDANLDVQPKKLDEAALLVELATSKDPVKVLAALEPTHPEFLALKAALASFDGTQPDRPAQIATGPSLKPGMTDARVPALRARLNLPPVEGMLYDDHMVEAMKLFQTAEKLDVDGVMGPATLVALNGGQPITKADIIANMERWRWLPRDLGEFNVFVNIPEFRLAINRGQTEEYTTRVVVGSVKNQTPIFSDNIRHVVVNPYWNVPSSIIKGEIAPAVMRNPAYTDNQNMDLLYNGDVVSPWQVNWGAVSSTNFPFRVRQRPGPGNALGQIKFLFPNKHDVYLHDTPSKGLFGRAARALSHGCVRVEDPMAFAGALMANEPNISRASLEGMFGPAEKWVNPETQIPVHLAYFTVRVDDNGELKGFGDIYGHNAKLIAAMGLAKPAFAPEIIAEAAPVVNELAP</sequence>
<name>A0AAJ5VVD5_9HYPH</name>
<dbReference type="InterPro" id="IPR045380">
    <property type="entry name" value="LD_TPept_scaffold_dom"/>
</dbReference>
<dbReference type="Pfam" id="PF20142">
    <property type="entry name" value="Scaffold"/>
    <property type="match status" value="1"/>
</dbReference>
<dbReference type="EMBL" id="CP119312">
    <property type="protein sequence ID" value="WEK04840.1"/>
    <property type="molecule type" value="Genomic_DNA"/>
</dbReference>
<comment type="similarity">
    <text evidence="2">Belongs to the YkuD family.</text>
</comment>
<evidence type="ECO:0000256" key="1">
    <source>
        <dbReference type="ARBA" id="ARBA00004752"/>
    </source>
</evidence>
<proteinExistence type="inferred from homology"/>
<comment type="pathway">
    <text evidence="1 7">Cell wall biogenesis; peptidoglycan biosynthesis.</text>
</comment>
<dbReference type="GO" id="GO:0004180">
    <property type="term" value="F:carboxypeptidase activity"/>
    <property type="evidence" value="ECO:0007669"/>
    <property type="project" value="UniProtKB-ARBA"/>
</dbReference>
<dbReference type="PANTHER" id="PTHR41533:SF2">
    <property type="entry name" value="BLR7131 PROTEIN"/>
    <property type="match status" value="1"/>
</dbReference>
<feature type="domain" description="L,D-TPase catalytic" evidence="9">
    <location>
        <begin position="316"/>
        <end position="489"/>
    </location>
</feature>
<dbReference type="Pfam" id="PF03734">
    <property type="entry name" value="YkuD"/>
    <property type="match status" value="1"/>
</dbReference>
<evidence type="ECO:0000313" key="11">
    <source>
        <dbReference type="Proteomes" id="UP001217476"/>
    </source>
</evidence>
<feature type="active site" description="Nucleophile" evidence="7">
    <location>
        <position position="466"/>
    </location>
</feature>
<dbReference type="AlphaFoldDB" id="A0AAJ5VVD5"/>
<dbReference type="Pfam" id="PF01471">
    <property type="entry name" value="PG_binding_1"/>
    <property type="match status" value="1"/>
</dbReference>
<evidence type="ECO:0000256" key="5">
    <source>
        <dbReference type="ARBA" id="ARBA00022984"/>
    </source>
</evidence>
<dbReference type="GO" id="GO:0008360">
    <property type="term" value="P:regulation of cell shape"/>
    <property type="evidence" value="ECO:0007669"/>
    <property type="project" value="UniProtKB-UniRule"/>
</dbReference>
<feature type="chain" id="PRO_5042470757" evidence="8">
    <location>
        <begin position="24"/>
        <end position="566"/>
    </location>
</feature>
<dbReference type="PROSITE" id="PS52029">
    <property type="entry name" value="LD_TPASE"/>
    <property type="match status" value="1"/>
</dbReference>
<evidence type="ECO:0000259" key="9">
    <source>
        <dbReference type="PROSITE" id="PS52029"/>
    </source>
</evidence>
<keyword evidence="5 7" id="KW-0573">Peptidoglycan synthesis</keyword>
<reference evidence="10" key="1">
    <citation type="submission" date="2023-03" db="EMBL/GenBank/DDBJ databases">
        <title>Andean soil-derived lignocellulolytic bacterial consortium as a source of novel taxa and putative plastic-active enzymes.</title>
        <authorList>
            <person name="Diaz-Garcia L."/>
            <person name="Chuvochina M."/>
            <person name="Feuerriegel G."/>
            <person name="Bunk B."/>
            <person name="Sproer C."/>
            <person name="Streit W.R."/>
            <person name="Rodriguez L.M."/>
            <person name="Overmann J."/>
            <person name="Jimenez D.J."/>
        </authorList>
    </citation>
    <scope>NUCLEOTIDE SEQUENCE</scope>
    <source>
        <strain evidence="10">MAG 4196</strain>
    </source>
</reference>
<dbReference type="GO" id="GO:0071555">
    <property type="term" value="P:cell wall organization"/>
    <property type="evidence" value="ECO:0007669"/>
    <property type="project" value="UniProtKB-UniRule"/>
</dbReference>
<dbReference type="Gene3D" id="2.40.440.10">
    <property type="entry name" value="L,D-transpeptidase catalytic domain-like"/>
    <property type="match status" value="1"/>
</dbReference>